<organism evidence="7 8">
    <name type="scientific">Biomphalaria glabrata</name>
    <name type="common">Bloodfluke planorb</name>
    <name type="synonym">Freshwater snail</name>
    <dbReference type="NCBI Taxonomy" id="6526"/>
    <lineage>
        <taxon>Eukaryota</taxon>
        <taxon>Metazoa</taxon>
        <taxon>Spiralia</taxon>
        <taxon>Lophotrochozoa</taxon>
        <taxon>Mollusca</taxon>
        <taxon>Gastropoda</taxon>
        <taxon>Heterobranchia</taxon>
        <taxon>Euthyneura</taxon>
        <taxon>Panpulmonata</taxon>
        <taxon>Hygrophila</taxon>
        <taxon>Lymnaeoidea</taxon>
        <taxon>Planorbidae</taxon>
        <taxon>Biomphalaria</taxon>
    </lineage>
</organism>
<dbReference type="GeneID" id="106074441"/>
<dbReference type="GO" id="GO:0005886">
    <property type="term" value="C:plasma membrane"/>
    <property type="evidence" value="ECO:0007669"/>
    <property type="project" value="TreeGrafter"/>
</dbReference>
<accession>A0A9W2YXU6</accession>
<protein>
    <recommendedName>
        <fullName evidence="6">Tetraspanin</fullName>
    </recommendedName>
</protein>
<dbReference type="SUPFAM" id="SSF48652">
    <property type="entry name" value="Tetraspanin"/>
    <property type="match status" value="1"/>
</dbReference>
<dbReference type="PIRSF" id="PIRSF002419">
    <property type="entry name" value="Tetraspanin"/>
    <property type="match status" value="1"/>
</dbReference>
<sequence length="242" mass="26320">MVCVAISKCVFMIINILVLMAGIGAAVVGALLRFIPKSLLEFIFKYVNSLPGVAQSGYGIPKTADDLINLPMISEVGLAFLVLGALLFLIGFLGFCGSCSACCKMLLILFAVIMVGLMAGELVVGTMFLVEDSPIHDTIKHELRKKIKSDYSLNGTDSFSQSFNVIQFYFECCGVERPSDIGLRLTGFCLTNVTLGCYTKLNNVIQDNIVYEGLGFAGLLLLQLIEIIFAIVIFKKNKVSPF</sequence>
<evidence type="ECO:0000256" key="3">
    <source>
        <dbReference type="ARBA" id="ARBA00022692"/>
    </source>
</evidence>
<keyword evidence="4 6" id="KW-1133">Transmembrane helix</keyword>
<dbReference type="RefSeq" id="XP_055867539.1">
    <property type="nucleotide sequence ID" value="XM_056011564.1"/>
</dbReference>
<feature type="transmembrane region" description="Helical" evidence="6">
    <location>
        <begin position="214"/>
        <end position="234"/>
    </location>
</feature>
<evidence type="ECO:0000256" key="6">
    <source>
        <dbReference type="RuleBase" id="RU361218"/>
    </source>
</evidence>
<dbReference type="Pfam" id="PF00335">
    <property type="entry name" value="Tetraspanin"/>
    <property type="match status" value="1"/>
</dbReference>
<proteinExistence type="inferred from homology"/>
<evidence type="ECO:0000256" key="1">
    <source>
        <dbReference type="ARBA" id="ARBA00004141"/>
    </source>
</evidence>
<dbReference type="OrthoDB" id="432835at2759"/>
<evidence type="ECO:0000313" key="8">
    <source>
        <dbReference type="RefSeq" id="XP_055867539.1"/>
    </source>
</evidence>
<dbReference type="OMA" id="VISFCAC"/>
<dbReference type="Proteomes" id="UP001165740">
    <property type="component" value="Chromosome 14"/>
</dbReference>
<dbReference type="InterPro" id="IPR018499">
    <property type="entry name" value="Tetraspanin/Peripherin"/>
</dbReference>
<keyword evidence="3 6" id="KW-0812">Transmembrane</keyword>
<gene>
    <name evidence="8" type="primary">LOC106074441</name>
</gene>
<dbReference type="InterPro" id="IPR000301">
    <property type="entry name" value="Tetraspanin_animals"/>
</dbReference>
<comment type="similarity">
    <text evidence="2 6">Belongs to the tetraspanin (TM4SF) family.</text>
</comment>
<feature type="transmembrane region" description="Helical" evidence="6">
    <location>
        <begin position="12"/>
        <end position="35"/>
    </location>
</feature>
<evidence type="ECO:0000256" key="2">
    <source>
        <dbReference type="ARBA" id="ARBA00006840"/>
    </source>
</evidence>
<feature type="transmembrane region" description="Helical" evidence="6">
    <location>
        <begin position="76"/>
        <end position="95"/>
    </location>
</feature>
<evidence type="ECO:0000313" key="7">
    <source>
        <dbReference type="Proteomes" id="UP001165740"/>
    </source>
</evidence>
<dbReference type="Gene3D" id="1.10.1450.10">
    <property type="entry name" value="Tetraspanin"/>
    <property type="match status" value="1"/>
</dbReference>
<dbReference type="InterPro" id="IPR008952">
    <property type="entry name" value="Tetraspanin_EC2_sf"/>
</dbReference>
<keyword evidence="5 6" id="KW-0472">Membrane</keyword>
<dbReference type="PANTHER" id="PTHR19282:SF551">
    <property type="entry name" value="RE08073P-RELATED"/>
    <property type="match status" value="1"/>
</dbReference>
<reference evidence="8" key="1">
    <citation type="submission" date="2025-08" db="UniProtKB">
        <authorList>
            <consortium name="RefSeq"/>
        </authorList>
    </citation>
    <scope>IDENTIFICATION</scope>
</reference>
<name>A0A9W2YXU6_BIOGL</name>
<evidence type="ECO:0000256" key="4">
    <source>
        <dbReference type="ARBA" id="ARBA00022989"/>
    </source>
</evidence>
<keyword evidence="7" id="KW-1185">Reference proteome</keyword>
<dbReference type="AlphaFoldDB" id="A0A9W2YXU6"/>
<feature type="transmembrane region" description="Helical" evidence="6">
    <location>
        <begin position="107"/>
        <end position="130"/>
    </location>
</feature>
<comment type="subcellular location">
    <subcellularLocation>
        <location evidence="1 6">Membrane</location>
        <topology evidence="1 6">Multi-pass membrane protein</topology>
    </subcellularLocation>
</comment>
<dbReference type="PANTHER" id="PTHR19282">
    <property type="entry name" value="TETRASPANIN"/>
    <property type="match status" value="1"/>
</dbReference>
<evidence type="ECO:0000256" key="5">
    <source>
        <dbReference type="ARBA" id="ARBA00023136"/>
    </source>
</evidence>